<name>A0ABV4ER41_BRAEL</name>
<reference evidence="1 2" key="1">
    <citation type="submission" date="2024-07" db="EMBL/GenBank/DDBJ databases">
        <title>Genomic Encyclopedia of Type Strains, Phase V (KMG-V): Genome sequencing to study the core and pangenomes of soil and plant-associated prokaryotes.</title>
        <authorList>
            <person name="Whitman W."/>
        </authorList>
    </citation>
    <scope>NUCLEOTIDE SEQUENCE [LARGE SCALE GENOMIC DNA]</scope>
    <source>
        <strain evidence="1 2">USDA 415</strain>
    </source>
</reference>
<sequence length="364" mass="41592">MNVPPLRLPDTASIKAALAGLDPASADADLIPALAAAFPGFDFSLAHVDDDYWRDTRSVIQPDGTRLGELRPWMTAELAKDNGNIRALWTRLKATDLQITEWRGTSAFVFALTGPDVADYIQLALGREIEWRAGPIVNPNYCPFSEEQLFDPSWPSRDPLPETDRLAGPVYRLLDRAGGAFVHVRSFLDRCGRVERDKREAKRPELERRVVRETGPRGTTRETPFLELVPDYFDFVPRELRFFRDWEESSAGSQRVFAHWALDTRDYTYKGEREVGFIPRPLRPPKERLLPTPDASVHILMDRIEAVDREVGLPFGWFFLMTHGHWVDPDVGQAIAAGLRDQRVRLPDRDARVLLRWAERTYGF</sequence>
<proteinExistence type="predicted"/>
<evidence type="ECO:0000313" key="1">
    <source>
        <dbReference type="EMBL" id="MEY9313293.1"/>
    </source>
</evidence>
<protein>
    <recommendedName>
        <fullName evidence="3">DUF3445 domain-containing protein</fullName>
    </recommendedName>
</protein>
<evidence type="ECO:0000313" key="2">
    <source>
        <dbReference type="Proteomes" id="UP001565471"/>
    </source>
</evidence>
<gene>
    <name evidence="1" type="ORF">ABIF29_000092</name>
</gene>
<keyword evidence="2" id="KW-1185">Reference proteome</keyword>
<comment type="caution">
    <text evidence="1">The sequence shown here is derived from an EMBL/GenBank/DDBJ whole genome shotgun (WGS) entry which is preliminary data.</text>
</comment>
<accession>A0ABV4ER41</accession>
<dbReference type="EMBL" id="JBGBZA010000001">
    <property type="protein sequence ID" value="MEY9313293.1"/>
    <property type="molecule type" value="Genomic_DNA"/>
</dbReference>
<dbReference type="RefSeq" id="WP_016841920.1">
    <property type="nucleotide sequence ID" value="NZ_CP126027.1"/>
</dbReference>
<evidence type="ECO:0008006" key="3">
    <source>
        <dbReference type="Google" id="ProtNLM"/>
    </source>
</evidence>
<organism evidence="1 2">
    <name type="scientific">Bradyrhizobium elkanii</name>
    <dbReference type="NCBI Taxonomy" id="29448"/>
    <lineage>
        <taxon>Bacteria</taxon>
        <taxon>Pseudomonadati</taxon>
        <taxon>Pseudomonadota</taxon>
        <taxon>Alphaproteobacteria</taxon>
        <taxon>Hyphomicrobiales</taxon>
        <taxon>Nitrobacteraceae</taxon>
        <taxon>Bradyrhizobium</taxon>
    </lineage>
</organism>
<dbReference type="Proteomes" id="UP001565471">
    <property type="component" value="Unassembled WGS sequence"/>
</dbReference>